<gene>
    <name evidence="1" type="ORF">L1987_06996</name>
</gene>
<sequence>MHLHTPHEAQTHTRKTTWLPQRVTLGAPEPVEQPHILEVGGLSATAGLVRREVPDGASEGYVIFSEYVGWRSDWTAEHEEMTRQIQGHEEHLRYEHDMTEDMTMQFDLIENDLMNVRDVVSAIREEARASSAQSRAWNLSVKPRFPKSSSSKLLMRYLTLRHKSIQMETLELLVAQSKMDGGTTGATGTNAAHGNNGTTGGTGTNGTDGSNGTTGGENKKGCSYKIPKLDADVNKSQIPKYFEVKDTEVNLKLNLRKTYL</sequence>
<reference evidence="2" key="1">
    <citation type="journal article" date="2022" name="Mol. Ecol. Resour.">
        <title>The genomes of chicory, endive, great burdock and yacon provide insights into Asteraceae palaeo-polyploidization history and plant inulin production.</title>
        <authorList>
            <person name="Fan W."/>
            <person name="Wang S."/>
            <person name="Wang H."/>
            <person name="Wang A."/>
            <person name="Jiang F."/>
            <person name="Liu H."/>
            <person name="Zhao H."/>
            <person name="Xu D."/>
            <person name="Zhang Y."/>
        </authorList>
    </citation>
    <scope>NUCLEOTIDE SEQUENCE [LARGE SCALE GENOMIC DNA]</scope>
    <source>
        <strain evidence="2">cv. Yunnan</strain>
    </source>
</reference>
<accession>A0ACB9JZV1</accession>
<evidence type="ECO:0000313" key="1">
    <source>
        <dbReference type="EMBL" id="KAI3825506.1"/>
    </source>
</evidence>
<dbReference type="Proteomes" id="UP001056120">
    <property type="component" value="Linkage Group LG02"/>
</dbReference>
<reference evidence="1 2" key="2">
    <citation type="journal article" date="2022" name="Mol. Ecol. Resour.">
        <title>The genomes of chicory, endive, great burdock and yacon provide insights into Asteraceae paleo-polyploidization history and plant inulin production.</title>
        <authorList>
            <person name="Fan W."/>
            <person name="Wang S."/>
            <person name="Wang H."/>
            <person name="Wang A."/>
            <person name="Jiang F."/>
            <person name="Liu H."/>
            <person name="Zhao H."/>
            <person name="Xu D."/>
            <person name="Zhang Y."/>
        </authorList>
    </citation>
    <scope>NUCLEOTIDE SEQUENCE [LARGE SCALE GENOMIC DNA]</scope>
    <source>
        <strain evidence="2">cv. Yunnan</strain>
        <tissue evidence="1">Leaves</tissue>
    </source>
</reference>
<proteinExistence type="predicted"/>
<protein>
    <submittedName>
        <fullName evidence="1">Uncharacterized protein</fullName>
    </submittedName>
</protein>
<keyword evidence="2" id="KW-1185">Reference proteome</keyword>
<name>A0ACB9JZV1_9ASTR</name>
<comment type="caution">
    <text evidence="1">The sequence shown here is derived from an EMBL/GenBank/DDBJ whole genome shotgun (WGS) entry which is preliminary data.</text>
</comment>
<organism evidence="1 2">
    <name type="scientific">Smallanthus sonchifolius</name>
    <dbReference type="NCBI Taxonomy" id="185202"/>
    <lineage>
        <taxon>Eukaryota</taxon>
        <taxon>Viridiplantae</taxon>
        <taxon>Streptophyta</taxon>
        <taxon>Embryophyta</taxon>
        <taxon>Tracheophyta</taxon>
        <taxon>Spermatophyta</taxon>
        <taxon>Magnoliopsida</taxon>
        <taxon>eudicotyledons</taxon>
        <taxon>Gunneridae</taxon>
        <taxon>Pentapetalae</taxon>
        <taxon>asterids</taxon>
        <taxon>campanulids</taxon>
        <taxon>Asterales</taxon>
        <taxon>Asteraceae</taxon>
        <taxon>Asteroideae</taxon>
        <taxon>Heliantheae alliance</taxon>
        <taxon>Millerieae</taxon>
        <taxon>Smallanthus</taxon>
    </lineage>
</organism>
<dbReference type="EMBL" id="CM042019">
    <property type="protein sequence ID" value="KAI3825506.1"/>
    <property type="molecule type" value="Genomic_DNA"/>
</dbReference>
<evidence type="ECO:0000313" key="2">
    <source>
        <dbReference type="Proteomes" id="UP001056120"/>
    </source>
</evidence>